<dbReference type="EMBL" id="CAJVCH010544856">
    <property type="protein sequence ID" value="CAG7827786.1"/>
    <property type="molecule type" value="Genomic_DNA"/>
</dbReference>
<keyword evidence="3" id="KW-0408">Iron</keyword>
<dbReference type="GO" id="GO:0020037">
    <property type="term" value="F:heme binding"/>
    <property type="evidence" value="ECO:0007669"/>
    <property type="project" value="InterPro"/>
</dbReference>
<dbReference type="PANTHER" id="PTHR24300">
    <property type="entry name" value="CYTOCHROME P450 508A4-RELATED"/>
    <property type="match status" value="1"/>
</dbReference>
<dbReference type="Pfam" id="PF00067">
    <property type="entry name" value="p450"/>
    <property type="match status" value="1"/>
</dbReference>
<comment type="similarity">
    <text evidence="1">Belongs to the cytochrome P450 family.</text>
</comment>
<evidence type="ECO:0000313" key="5">
    <source>
        <dbReference type="Proteomes" id="UP000708208"/>
    </source>
</evidence>
<dbReference type="AlphaFoldDB" id="A0A8J2PTX4"/>
<evidence type="ECO:0008006" key="6">
    <source>
        <dbReference type="Google" id="ProtNLM"/>
    </source>
</evidence>
<comment type="caution">
    <text evidence="4">The sequence shown here is derived from an EMBL/GenBank/DDBJ whole genome shotgun (WGS) entry which is preliminary data.</text>
</comment>
<feature type="non-terminal residue" evidence="4">
    <location>
        <position position="1"/>
    </location>
</feature>
<protein>
    <recommendedName>
        <fullName evidence="6">Cytochrome P450</fullName>
    </recommendedName>
</protein>
<reference evidence="4" key="1">
    <citation type="submission" date="2021-06" db="EMBL/GenBank/DDBJ databases">
        <authorList>
            <person name="Hodson N. C."/>
            <person name="Mongue J. A."/>
            <person name="Jaron S. K."/>
        </authorList>
    </citation>
    <scope>NUCLEOTIDE SEQUENCE</scope>
</reference>
<accession>A0A8J2PTX4</accession>
<dbReference type="Proteomes" id="UP000708208">
    <property type="component" value="Unassembled WGS sequence"/>
</dbReference>
<evidence type="ECO:0000313" key="4">
    <source>
        <dbReference type="EMBL" id="CAG7827786.1"/>
    </source>
</evidence>
<evidence type="ECO:0000256" key="2">
    <source>
        <dbReference type="ARBA" id="ARBA00022723"/>
    </source>
</evidence>
<evidence type="ECO:0000256" key="3">
    <source>
        <dbReference type="ARBA" id="ARBA00023004"/>
    </source>
</evidence>
<dbReference type="GO" id="GO:0004497">
    <property type="term" value="F:monooxygenase activity"/>
    <property type="evidence" value="ECO:0007669"/>
    <property type="project" value="InterPro"/>
</dbReference>
<keyword evidence="5" id="KW-1185">Reference proteome</keyword>
<organism evidence="4 5">
    <name type="scientific">Allacma fusca</name>
    <dbReference type="NCBI Taxonomy" id="39272"/>
    <lineage>
        <taxon>Eukaryota</taxon>
        <taxon>Metazoa</taxon>
        <taxon>Ecdysozoa</taxon>
        <taxon>Arthropoda</taxon>
        <taxon>Hexapoda</taxon>
        <taxon>Collembola</taxon>
        <taxon>Symphypleona</taxon>
        <taxon>Sminthuridae</taxon>
        <taxon>Allacma</taxon>
    </lineage>
</organism>
<sequence>LIYYFFFKSDGKKYPNGPMGLPVIGNAHQMRGHRHVKLAEWADKYGDIYQIRFGNRRCYVLTDLALMKEVYNNSAFAGKINDELFTLFSDGPHGLLNSAGPEWLEQRRFTLRH</sequence>
<gene>
    <name evidence="4" type="ORF">AFUS01_LOCUS37749</name>
</gene>
<feature type="non-terminal residue" evidence="4">
    <location>
        <position position="113"/>
    </location>
</feature>
<name>A0A8J2PTX4_9HEXA</name>
<keyword evidence="2" id="KW-0479">Metal-binding</keyword>
<dbReference type="GO" id="GO:0016705">
    <property type="term" value="F:oxidoreductase activity, acting on paired donors, with incorporation or reduction of molecular oxygen"/>
    <property type="evidence" value="ECO:0007669"/>
    <property type="project" value="InterPro"/>
</dbReference>
<dbReference type="OrthoDB" id="1055148at2759"/>
<dbReference type="InterPro" id="IPR001128">
    <property type="entry name" value="Cyt_P450"/>
</dbReference>
<dbReference type="GO" id="GO:0005506">
    <property type="term" value="F:iron ion binding"/>
    <property type="evidence" value="ECO:0007669"/>
    <property type="project" value="InterPro"/>
</dbReference>
<dbReference type="InterPro" id="IPR050182">
    <property type="entry name" value="Cytochrome_P450_fam2"/>
</dbReference>
<evidence type="ECO:0000256" key="1">
    <source>
        <dbReference type="ARBA" id="ARBA00010617"/>
    </source>
</evidence>
<proteinExistence type="inferred from homology"/>